<dbReference type="EMBL" id="JBHSSI010000034">
    <property type="protein sequence ID" value="MFC6260544.1"/>
    <property type="molecule type" value="Genomic_DNA"/>
</dbReference>
<comment type="caution">
    <text evidence="2">The sequence shown here is derived from an EMBL/GenBank/DDBJ whole genome shotgun (WGS) entry which is preliminary data.</text>
</comment>
<sequence>MKKGLLGAALVAASVIGFVGTAQAATKSSSPYLSDNSKPGTTQYVRLKKTMDVGFTQKSGGHYKKLLKKKGSLLEVMSVNRNEINGEYVPTVGLTSGAVHYNRAKNLKYSTMDNMHAKLVPFTKADFTPVKLKAPDRTLLFQSGTGFKLNAKKDDLVTTPAFYLTLDNYLQYYSASDLAKVAPSGLYQDVRGMNVWKPTASVKVSNVTVKGRTTTIYYTKPLKGLPNQKISKGHYRLTIVHNPTTHHKTFFPDSYTEDATWTTYKVNGKTYYVGQSIEVKDYVDD</sequence>
<proteinExistence type="predicted"/>
<feature type="signal peptide" evidence="1">
    <location>
        <begin position="1"/>
        <end position="24"/>
    </location>
</feature>
<feature type="chain" id="PRO_5046400050" description="Surface layer protein A domain-containing protein" evidence="1">
    <location>
        <begin position="25"/>
        <end position="285"/>
    </location>
</feature>
<name>A0ABW1TGF6_9LACO</name>
<keyword evidence="1" id="KW-0732">Signal</keyword>
<accession>A0ABW1TGF6</accession>
<protein>
    <recommendedName>
        <fullName evidence="4">Surface layer protein A domain-containing protein</fullName>
    </recommendedName>
</protein>
<reference evidence="3" key="1">
    <citation type="journal article" date="2019" name="Int. J. Syst. Evol. Microbiol.">
        <title>The Global Catalogue of Microorganisms (GCM) 10K type strain sequencing project: providing services to taxonomists for standard genome sequencing and annotation.</title>
        <authorList>
            <consortium name="The Broad Institute Genomics Platform"/>
            <consortium name="The Broad Institute Genome Sequencing Center for Infectious Disease"/>
            <person name="Wu L."/>
            <person name="Ma J."/>
        </authorList>
    </citation>
    <scope>NUCLEOTIDE SEQUENCE [LARGE SCALE GENOMIC DNA]</scope>
    <source>
        <strain evidence="3">CCM 8908</strain>
    </source>
</reference>
<dbReference type="RefSeq" id="WP_125686344.1">
    <property type="nucleotide sequence ID" value="NZ_JBHSSI010000034.1"/>
</dbReference>
<gene>
    <name evidence="2" type="ORF">ACFP1C_06230</name>
</gene>
<evidence type="ECO:0000313" key="2">
    <source>
        <dbReference type="EMBL" id="MFC6260544.1"/>
    </source>
</evidence>
<evidence type="ECO:0008006" key="4">
    <source>
        <dbReference type="Google" id="ProtNLM"/>
    </source>
</evidence>
<keyword evidence="3" id="KW-1185">Reference proteome</keyword>
<dbReference type="Proteomes" id="UP001596283">
    <property type="component" value="Unassembled WGS sequence"/>
</dbReference>
<evidence type="ECO:0000313" key="3">
    <source>
        <dbReference type="Proteomes" id="UP001596283"/>
    </source>
</evidence>
<evidence type="ECO:0000256" key="1">
    <source>
        <dbReference type="SAM" id="SignalP"/>
    </source>
</evidence>
<organism evidence="2 3">
    <name type="scientific">Levilactobacillus fujinensis</name>
    <dbReference type="NCBI Taxonomy" id="2486024"/>
    <lineage>
        <taxon>Bacteria</taxon>
        <taxon>Bacillati</taxon>
        <taxon>Bacillota</taxon>
        <taxon>Bacilli</taxon>
        <taxon>Lactobacillales</taxon>
        <taxon>Lactobacillaceae</taxon>
        <taxon>Levilactobacillus</taxon>
    </lineage>
</organism>